<sequence>MTAKAELTIPLSISAGIHIGVIAILALGIDFSTEPKPMAQPQASAPAVQAVVVDQKLVDKHVEKLKAQKREAERKEKARQDDADKRVREARKEREREQAKIKKLEQQRKQKELETQKANAAATAAKLKQQQEKKKAEQAELARKQKEKERKASEVAAKKAADKLKAEQAAAKKAEEERKRKAEEERKRKAEAERKRRAEEKARLEQEQMMQDALASEQAALSQTRNKQVMSEVQRYTSMIIATIARNVRKEESMRNKSCKVSVRLAKDGFVTSNRIVEGDPALCSATQAAIQRLQKLPMSSEPAVYDKLKELNIIYRPEFN</sequence>
<keyword evidence="4" id="KW-1185">Reference proteome</keyword>
<reference evidence="3 4" key="1">
    <citation type="submission" date="2023-10" db="EMBL/GenBank/DDBJ databases">
        <title>Complete genome sequence of Shewanella sp. DAU334.</title>
        <authorList>
            <person name="Lee Y.-S."/>
            <person name="Jeong H.-R."/>
            <person name="Hwang E.-J."/>
            <person name="Choi Y.-L."/>
            <person name="Kim G.-D."/>
        </authorList>
    </citation>
    <scope>NUCLEOTIDE SEQUENCE [LARGE SCALE GENOMIC DNA]</scope>
    <source>
        <strain evidence="3 4">DAU334</strain>
    </source>
</reference>
<dbReference type="NCBIfam" id="TIGR02794">
    <property type="entry name" value="tolA_full"/>
    <property type="match status" value="1"/>
</dbReference>
<dbReference type="Gene3D" id="3.30.1150.10">
    <property type="match status" value="1"/>
</dbReference>
<keyword evidence="2" id="KW-0472">Membrane</keyword>
<accession>A0ABZ0K1T7</accession>
<feature type="transmembrane region" description="Helical" evidence="2">
    <location>
        <begin position="7"/>
        <end position="29"/>
    </location>
</feature>
<feature type="compositionally biased region" description="Low complexity" evidence="1">
    <location>
        <begin position="116"/>
        <end position="128"/>
    </location>
</feature>
<feature type="region of interest" description="Disordered" evidence="1">
    <location>
        <begin position="64"/>
        <end position="206"/>
    </location>
</feature>
<dbReference type="EMBL" id="CP136522">
    <property type="protein sequence ID" value="WOT06495.1"/>
    <property type="molecule type" value="Genomic_DNA"/>
</dbReference>
<evidence type="ECO:0000313" key="3">
    <source>
        <dbReference type="EMBL" id="WOT06495.1"/>
    </source>
</evidence>
<proteinExistence type="predicted"/>
<evidence type="ECO:0000256" key="2">
    <source>
        <dbReference type="SAM" id="Phobius"/>
    </source>
</evidence>
<keyword evidence="2" id="KW-1133">Transmembrane helix</keyword>
<protein>
    <submittedName>
        <fullName evidence="3">Cell envelope integrity protein TolA</fullName>
    </submittedName>
</protein>
<feature type="compositionally biased region" description="Basic and acidic residues" evidence="1">
    <location>
        <begin position="64"/>
        <end position="115"/>
    </location>
</feature>
<feature type="compositionally biased region" description="Basic and acidic residues" evidence="1">
    <location>
        <begin position="129"/>
        <end position="206"/>
    </location>
</feature>
<dbReference type="InterPro" id="IPR014161">
    <property type="entry name" value="Tol-Pal_TolA"/>
</dbReference>
<evidence type="ECO:0000256" key="1">
    <source>
        <dbReference type="SAM" id="MobiDB-lite"/>
    </source>
</evidence>
<organism evidence="3 4">
    <name type="scientific">Shewanella youngdeokensis</name>
    <dbReference type="NCBI Taxonomy" id="2999068"/>
    <lineage>
        <taxon>Bacteria</taxon>
        <taxon>Pseudomonadati</taxon>
        <taxon>Pseudomonadota</taxon>
        <taxon>Gammaproteobacteria</taxon>
        <taxon>Alteromonadales</taxon>
        <taxon>Shewanellaceae</taxon>
        <taxon>Shewanella</taxon>
    </lineage>
</organism>
<dbReference type="SUPFAM" id="SSF74653">
    <property type="entry name" value="TolA/TonB C-terminal domain"/>
    <property type="match status" value="1"/>
</dbReference>
<name>A0ABZ0K1T7_9GAMM</name>
<keyword evidence="2" id="KW-0812">Transmembrane</keyword>
<dbReference type="Proteomes" id="UP001529491">
    <property type="component" value="Chromosome"/>
</dbReference>
<dbReference type="Pfam" id="PF06519">
    <property type="entry name" value="TolA"/>
    <property type="match status" value="1"/>
</dbReference>
<evidence type="ECO:0000313" key="4">
    <source>
        <dbReference type="Proteomes" id="UP001529491"/>
    </source>
</evidence>
<dbReference type="RefSeq" id="WP_310470772.1">
    <property type="nucleotide sequence ID" value="NZ_CP136522.1"/>
</dbReference>
<gene>
    <name evidence="3" type="primary">tolA</name>
    <name evidence="3" type="ORF">RGE70_06915</name>
</gene>